<accession>A0A7R9EFB2</accession>
<dbReference type="InterPro" id="IPR018732">
    <property type="entry name" value="Dpy-19/Dpy-19-like"/>
</dbReference>
<evidence type="ECO:0000256" key="4">
    <source>
        <dbReference type="ARBA" id="ARBA00022679"/>
    </source>
</evidence>
<reference evidence="9" key="1">
    <citation type="submission" date="2020-11" db="EMBL/GenBank/DDBJ databases">
        <authorList>
            <person name="Tran Van P."/>
        </authorList>
    </citation>
    <scope>NUCLEOTIDE SEQUENCE</scope>
</reference>
<dbReference type="PANTHER" id="PTHR31488:SF1">
    <property type="entry name" value="C-MANNOSYLTRANSFERASE DPY19L1"/>
    <property type="match status" value="1"/>
</dbReference>
<dbReference type="GO" id="GO:0005637">
    <property type="term" value="C:nuclear inner membrane"/>
    <property type="evidence" value="ECO:0007669"/>
    <property type="project" value="TreeGrafter"/>
</dbReference>
<dbReference type="Pfam" id="PF10034">
    <property type="entry name" value="Dpy19"/>
    <property type="match status" value="1"/>
</dbReference>
<sequence>MKKLGDSVAGGFLSVMCFFYNHNEMLKVAWCTWTVLVTWQFSQFVLATQLVVLVFMFTLNLIDKLTLLVIVFGQISHVIYIILSKLSKYKDFHTLLYTCAPEFDFLPMEMVHKLGETFLLPAAGVAILTVMATWLYRFLVNYLEKSGKSHQLDHEMITLFSLVYKCKKFEERLTRRMCNCINAKNFTPEWIGGLKDRRHLSQKIGFYKKSVLHTQSSKVRSAWIRTATIDRNSEKQIGEESVYWREVLVWLIKTILFLTDGNMAAMCGKEGKRKGDRDPLEGNFLGTVKLVAEFYPILGKQAVVH</sequence>
<feature type="transmembrane region" description="Helical" evidence="8">
    <location>
        <begin position="118"/>
        <end position="139"/>
    </location>
</feature>
<dbReference type="AlphaFoldDB" id="A0A7R9EFB2"/>
<dbReference type="EMBL" id="OB796008">
    <property type="protein sequence ID" value="CAD7432946.1"/>
    <property type="molecule type" value="Genomic_DNA"/>
</dbReference>
<keyword evidence="5 8" id="KW-0812">Transmembrane</keyword>
<name>A0A7R9EFB2_9NEOP</name>
<evidence type="ECO:0000256" key="2">
    <source>
        <dbReference type="ARBA" id="ARBA00008744"/>
    </source>
</evidence>
<dbReference type="GO" id="GO:0000030">
    <property type="term" value="F:mannosyltransferase activity"/>
    <property type="evidence" value="ECO:0007669"/>
    <property type="project" value="TreeGrafter"/>
</dbReference>
<keyword evidence="3" id="KW-0328">Glycosyltransferase</keyword>
<evidence type="ECO:0000256" key="5">
    <source>
        <dbReference type="ARBA" id="ARBA00022692"/>
    </source>
</evidence>
<feature type="transmembrane region" description="Helical" evidence="8">
    <location>
        <begin position="65"/>
        <end position="83"/>
    </location>
</feature>
<comment type="similarity">
    <text evidence="2">Belongs to the dpy-19 family.</text>
</comment>
<evidence type="ECO:0000313" key="9">
    <source>
        <dbReference type="EMBL" id="CAD7432946.1"/>
    </source>
</evidence>
<protein>
    <submittedName>
        <fullName evidence="9">Uncharacterized protein</fullName>
    </submittedName>
</protein>
<proteinExistence type="inferred from homology"/>
<evidence type="ECO:0000256" key="8">
    <source>
        <dbReference type="SAM" id="Phobius"/>
    </source>
</evidence>
<evidence type="ECO:0000256" key="7">
    <source>
        <dbReference type="ARBA" id="ARBA00023136"/>
    </source>
</evidence>
<comment type="subcellular location">
    <subcellularLocation>
        <location evidence="1">Membrane</location>
        <topology evidence="1">Multi-pass membrane protein</topology>
    </subcellularLocation>
</comment>
<keyword evidence="4" id="KW-0808">Transferase</keyword>
<evidence type="ECO:0000256" key="1">
    <source>
        <dbReference type="ARBA" id="ARBA00004141"/>
    </source>
</evidence>
<keyword evidence="7 8" id="KW-0472">Membrane</keyword>
<evidence type="ECO:0000256" key="6">
    <source>
        <dbReference type="ARBA" id="ARBA00022989"/>
    </source>
</evidence>
<dbReference type="PANTHER" id="PTHR31488">
    <property type="entry name" value="DPY-19-LIKE 1, LIKE (H. SAPIENS)"/>
    <property type="match status" value="1"/>
</dbReference>
<keyword evidence="6 8" id="KW-1133">Transmembrane helix</keyword>
<organism evidence="9">
    <name type="scientific">Timema monikensis</name>
    <dbReference type="NCBI Taxonomy" id="170555"/>
    <lineage>
        <taxon>Eukaryota</taxon>
        <taxon>Metazoa</taxon>
        <taxon>Ecdysozoa</taxon>
        <taxon>Arthropoda</taxon>
        <taxon>Hexapoda</taxon>
        <taxon>Insecta</taxon>
        <taxon>Pterygota</taxon>
        <taxon>Neoptera</taxon>
        <taxon>Polyneoptera</taxon>
        <taxon>Phasmatodea</taxon>
        <taxon>Timematodea</taxon>
        <taxon>Timematoidea</taxon>
        <taxon>Timematidae</taxon>
        <taxon>Timema</taxon>
    </lineage>
</organism>
<feature type="transmembrane region" description="Helical" evidence="8">
    <location>
        <begin position="41"/>
        <end position="58"/>
    </location>
</feature>
<gene>
    <name evidence="9" type="ORF">TMSB3V08_LOCUS9637</name>
</gene>
<evidence type="ECO:0000256" key="3">
    <source>
        <dbReference type="ARBA" id="ARBA00022676"/>
    </source>
</evidence>